<evidence type="ECO:0000256" key="2">
    <source>
        <dbReference type="ARBA" id="ARBA00008066"/>
    </source>
</evidence>
<comment type="subcellular location">
    <subcellularLocation>
        <location evidence="1">Membrane</location>
        <topology evidence="1">Multi-pass membrane protein</topology>
    </subcellularLocation>
</comment>
<proteinExistence type="inferred from homology"/>
<feature type="transmembrane region" description="Helical" evidence="9">
    <location>
        <begin position="625"/>
        <end position="647"/>
    </location>
</feature>
<keyword evidence="7 9" id="KW-0472">Membrane</keyword>
<feature type="region of interest" description="Disordered" evidence="8">
    <location>
        <begin position="143"/>
        <end position="174"/>
    </location>
</feature>
<keyword evidence="3" id="KW-0813">Transport</keyword>
<feature type="region of interest" description="Disordered" evidence="8">
    <location>
        <begin position="1"/>
        <end position="30"/>
    </location>
</feature>
<dbReference type="GO" id="GO:0005774">
    <property type="term" value="C:vacuolar membrane"/>
    <property type="evidence" value="ECO:0007669"/>
    <property type="project" value="TreeGrafter"/>
</dbReference>
<keyword evidence="4 9" id="KW-0812">Transmembrane</keyword>
<feature type="transmembrane region" description="Helical" evidence="9">
    <location>
        <begin position="463"/>
        <end position="484"/>
    </location>
</feature>
<dbReference type="InterPro" id="IPR013057">
    <property type="entry name" value="AA_transpt_TM"/>
</dbReference>
<dbReference type="PANTHER" id="PTHR22950">
    <property type="entry name" value="AMINO ACID TRANSPORTER"/>
    <property type="match status" value="1"/>
</dbReference>
<comment type="caution">
    <text evidence="11">The sequence shown here is derived from an EMBL/GenBank/DDBJ whole genome shotgun (WGS) entry which is preliminary data.</text>
</comment>
<evidence type="ECO:0000256" key="9">
    <source>
        <dbReference type="SAM" id="Phobius"/>
    </source>
</evidence>
<gene>
    <name evidence="11" type="ORF">QBC41DRAFT_103292</name>
</gene>
<evidence type="ECO:0000313" key="11">
    <source>
        <dbReference type="EMBL" id="KAK0673836.1"/>
    </source>
</evidence>
<organism evidence="11 12">
    <name type="scientific">Cercophora samala</name>
    <dbReference type="NCBI Taxonomy" id="330535"/>
    <lineage>
        <taxon>Eukaryota</taxon>
        <taxon>Fungi</taxon>
        <taxon>Dikarya</taxon>
        <taxon>Ascomycota</taxon>
        <taxon>Pezizomycotina</taxon>
        <taxon>Sordariomycetes</taxon>
        <taxon>Sordariomycetidae</taxon>
        <taxon>Sordariales</taxon>
        <taxon>Lasiosphaeriaceae</taxon>
        <taxon>Cercophora</taxon>
    </lineage>
</organism>
<name>A0AA39ZMD6_9PEZI</name>
<evidence type="ECO:0000256" key="8">
    <source>
        <dbReference type="SAM" id="MobiDB-lite"/>
    </source>
</evidence>
<protein>
    <submittedName>
        <fullName evidence="11">Transmembrane amino acid transporter protein-domain-containing protein</fullName>
    </submittedName>
</protein>
<feature type="transmembrane region" description="Helical" evidence="9">
    <location>
        <begin position="418"/>
        <end position="443"/>
    </location>
</feature>
<feature type="transmembrane region" description="Helical" evidence="9">
    <location>
        <begin position="389"/>
        <end position="411"/>
    </location>
</feature>
<keyword evidence="5" id="KW-0029">Amino-acid transport</keyword>
<dbReference type="Pfam" id="PF01490">
    <property type="entry name" value="Aa_trans"/>
    <property type="match status" value="1"/>
</dbReference>
<dbReference type="Proteomes" id="UP001174997">
    <property type="component" value="Unassembled WGS sequence"/>
</dbReference>
<dbReference type="AlphaFoldDB" id="A0AA39ZMD6"/>
<evidence type="ECO:0000256" key="3">
    <source>
        <dbReference type="ARBA" id="ARBA00022448"/>
    </source>
</evidence>
<feature type="domain" description="Amino acid transporter transmembrane" evidence="10">
    <location>
        <begin position="283"/>
        <end position="678"/>
    </location>
</feature>
<comment type="similarity">
    <text evidence="2">Belongs to the amino acid/polyamine transporter 2 family.</text>
</comment>
<reference evidence="11" key="1">
    <citation type="submission" date="2023-06" db="EMBL/GenBank/DDBJ databases">
        <title>Genome-scale phylogeny and comparative genomics of the fungal order Sordariales.</title>
        <authorList>
            <consortium name="Lawrence Berkeley National Laboratory"/>
            <person name="Hensen N."/>
            <person name="Bonometti L."/>
            <person name="Westerberg I."/>
            <person name="Brannstrom I.O."/>
            <person name="Guillou S."/>
            <person name="Cros-Aarteil S."/>
            <person name="Calhoun S."/>
            <person name="Haridas S."/>
            <person name="Kuo A."/>
            <person name="Mondo S."/>
            <person name="Pangilinan J."/>
            <person name="Riley R."/>
            <person name="Labutti K."/>
            <person name="Andreopoulos B."/>
            <person name="Lipzen A."/>
            <person name="Chen C."/>
            <person name="Yanf M."/>
            <person name="Daum C."/>
            <person name="Ng V."/>
            <person name="Clum A."/>
            <person name="Steindorff A."/>
            <person name="Ohm R."/>
            <person name="Martin F."/>
            <person name="Silar P."/>
            <person name="Natvig D."/>
            <person name="Lalanne C."/>
            <person name="Gautier V."/>
            <person name="Ament-Velasquez S.L."/>
            <person name="Kruys A."/>
            <person name="Hutchinson M.I."/>
            <person name="Powell A.J."/>
            <person name="Barry K."/>
            <person name="Miller A.N."/>
            <person name="Grigoriev I.V."/>
            <person name="Debuchy R."/>
            <person name="Gladieux P."/>
            <person name="Thoren M.H."/>
            <person name="Johannesson H."/>
        </authorList>
    </citation>
    <scope>NUCLEOTIDE SEQUENCE</scope>
    <source>
        <strain evidence="11">CBS 307.81</strain>
    </source>
</reference>
<feature type="transmembrane region" description="Helical" evidence="9">
    <location>
        <begin position="544"/>
        <end position="563"/>
    </location>
</feature>
<sequence>MASRNNPTTWDQYEGGGMSRTGSVSSIGNRSVQFEDESLLGRSVDSNQDDGEWPHLRRRRSSMTNRLTALTDIGGVNSIRSFTRSWQRAAGFSEVIPQRPSFVFAPDQAHQPIQYGRSPIDSAEQGSAERTSLLHEHFQAAANQQSLADQPIREERESPEPGASFSPVRRVSGSDYREREAKALEQELGGPLFRTGSHQSISGTSIFAIPPHLATPSIVGSYGSNIDYGTIRSNVSRASMAEAAALWQQQQESGANVPDDEIAPILVKEVEQDGKIVLAVEGQSTLPQTVFNSTNVLIGVGLLSLPMGIKYAGWIIGMVALFLCAAVTAYTAKLLAKCMDLDPSLITFSDLAFISFGRNARIATSVLFTLELLAACVALIVLFADSLDLLFPGFLSVNGWKVFCAVILIPLNFMPLRLLSFTSILGIFSCLSIVLILLLDGFLKPTTPGSLIEPAKTYLLPENWLTLPLSFGLLMSPWGGHSVFPNIYRDMRHPYKYAKALKYSFSFTYILDAVTAVAGLLMFGDDVRDEITSNLLMEASYPRVLTVFMTFFVAIIPLTKIPLNARPIVSTIEVLFGLNTQAVADNAGFIGRSMYFRGVMKVVVRIVVIIVFLIIAILFPAFDSIMAFMGSALCFTICVTLPLAFYLKLFASEIQTKERIAVMSMMILSTILSVIGTIWAFLPKSWIGAEKVVADPTYFQ</sequence>
<feature type="compositionally biased region" description="Polar residues" evidence="8">
    <location>
        <begin position="1"/>
        <end position="11"/>
    </location>
</feature>
<evidence type="ECO:0000256" key="7">
    <source>
        <dbReference type="ARBA" id="ARBA00023136"/>
    </source>
</evidence>
<keyword evidence="6 9" id="KW-1133">Transmembrane helix</keyword>
<evidence type="ECO:0000256" key="5">
    <source>
        <dbReference type="ARBA" id="ARBA00022970"/>
    </source>
</evidence>
<evidence type="ECO:0000256" key="1">
    <source>
        <dbReference type="ARBA" id="ARBA00004141"/>
    </source>
</evidence>
<accession>A0AA39ZMD6</accession>
<evidence type="ECO:0000313" key="12">
    <source>
        <dbReference type="Proteomes" id="UP001174997"/>
    </source>
</evidence>
<dbReference type="PANTHER" id="PTHR22950:SF692">
    <property type="entry name" value="TRANSMEMBRANE AMINO ACID TRANSPORTER FAMILY PROTEIN"/>
    <property type="match status" value="1"/>
</dbReference>
<feature type="transmembrane region" description="Helical" evidence="9">
    <location>
        <begin position="505"/>
        <end position="524"/>
    </location>
</feature>
<evidence type="ECO:0000256" key="4">
    <source>
        <dbReference type="ARBA" id="ARBA00022692"/>
    </source>
</evidence>
<dbReference type="EMBL" id="JAULSY010000004">
    <property type="protein sequence ID" value="KAK0673836.1"/>
    <property type="molecule type" value="Genomic_DNA"/>
</dbReference>
<feature type="transmembrane region" description="Helical" evidence="9">
    <location>
        <begin position="311"/>
        <end position="332"/>
    </location>
</feature>
<dbReference type="GO" id="GO:0015179">
    <property type="term" value="F:L-amino acid transmembrane transporter activity"/>
    <property type="evidence" value="ECO:0007669"/>
    <property type="project" value="TreeGrafter"/>
</dbReference>
<keyword evidence="12" id="KW-1185">Reference proteome</keyword>
<feature type="compositionally biased region" description="Polar residues" evidence="8">
    <location>
        <begin position="20"/>
        <end position="30"/>
    </location>
</feature>
<feature type="transmembrane region" description="Helical" evidence="9">
    <location>
        <begin position="659"/>
        <end position="682"/>
    </location>
</feature>
<evidence type="ECO:0000256" key="6">
    <source>
        <dbReference type="ARBA" id="ARBA00022989"/>
    </source>
</evidence>
<feature type="transmembrane region" description="Helical" evidence="9">
    <location>
        <begin position="602"/>
        <end position="619"/>
    </location>
</feature>
<evidence type="ECO:0000259" key="10">
    <source>
        <dbReference type="Pfam" id="PF01490"/>
    </source>
</evidence>
<feature type="transmembrane region" description="Helical" evidence="9">
    <location>
        <begin position="362"/>
        <end position="383"/>
    </location>
</feature>